<name>A0ABC9VA77_9BACL</name>
<reference evidence="1 2" key="1">
    <citation type="journal article" date="2014" name="Appl. Microbiol. Biotechnol.">
        <title>Transformable facultative thermophile Geobacillus stearothermophilus NUB3621 as a host strain for metabolic engineering.</title>
        <authorList>
            <person name="Blanchard K."/>
            <person name="Robic S."/>
            <person name="Matsumura I."/>
        </authorList>
    </citation>
    <scope>NUCLEOTIDE SEQUENCE [LARGE SCALE GENOMIC DNA]</scope>
    <source>
        <strain evidence="1 2">NUB3621</strain>
    </source>
</reference>
<keyword evidence="2" id="KW-1185">Reference proteome</keyword>
<dbReference type="Proteomes" id="UP000023566">
    <property type="component" value="Chromosome"/>
</dbReference>
<evidence type="ECO:0000313" key="1">
    <source>
        <dbReference type="EMBL" id="EZP75046.1"/>
    </source>
</evidence>
<dbReference type="EMBL" id="AOTZ01000009">
    <property type="protein sequence ID" value="EZP75046.1"/>
    <property type="molecule type" value="Genomic_DNA"/>
</dbReference>
<evidence type="ECO:0008006" key="3">
    <source>
        <dbReference type="Google" id="ProtNLM"/>
    </source>
</evidence>
<accession>A0ABC9VA77</accession>
<sequence>MLTVNVGRTNSLKGWGNMNKVWWSMQDLKERTGYSEDWLKENILLHPRYKPMLDIENGGFVYYPEKKGERWCFIASRMEKFLEKHFRDIFMKKEVNAHANPQRLVR</sequence>
<dbReference type="Pfam" id="PF05595">
    <property type="entry name" value="DUF771"/>
    <property type="match status" value="1"/>
</dbReference>
<comment type="caution">
    <text evidence="1">The sequence shown here is derived from an EMBL/GenBank/DDBJ whole genome shotgun (WGS) entry which is preliminary data.</text>
</comment>
<dbReference type="InterPro" id="IPR008489">
    <property type="entry name" value="DUF771"/>
</dbReference>
<dbReference type="AlphaFoldDB" id="A0ABC9VA77"/>
<evidence type="ECO:0000313" key="2">
    <source>
        <dbReference type="Proteomes" id="UP000023566"/>
    </source>
</evidence>
<organism evidence="1 2">
    <name type="scientific">Parageobacillus genomosp. 1</name>
    <dbReference type="NCBI Taxonomy" id="1295642"/>
    <lineage>
        <taxon>Bacteria</taxon>
        <taxon>Bacillati</taxon>
        <taxon>Bacillota</taxon>
        <taxon>Bacilli</taxon>
        <taxon>Bacillales</taxon>
        <taxon>Anoxybacillaceae</taxon>
        <taxon>Parageobacillus</taxon>
    </lineage>
</organism>
<gene>
    <name evidence="1" type="ORF">H839_16138</name>
</gene>
<proteinExistence type="predicted"/>
<protein>
    <recommendedName>
        <fullName evidence="3">DUF771 domain-containing protein</fullName>
    </recommendedName>
</protein>